<dbReference type="PROSITE" id="PS50089">
    <property type="entry name" value="ZF_RING_2"/>
    <property type="match status" value="1"/>
</dbReference>
<dbReference type="PROSITE" id="PS51698">
    <property type="entry name" value="U_BOX"/>
    <property type="match status" value="1"/>
</dbReference>
<organism evidence="7 8">
    <name type="scientific">Cryptolaemus montrouzieri</name>
    <dbReference type="NCBI Taxonomy" id="559131"/>
    <lineage>
        <taxon>Eukaryota</taxon>
        <taxon>Metazoa</taxon>
        <taxon>Ecdysozoa</taxon>
        <taxon>Arthropoda</taxon>
        <taxon>Hexapoda</taxon>
        <taxon>Insecta</taxon>
        <taxon>Pterygota</taxon>
        <taxon>Neoptera</taxon>
        <taxon>Endopterygota</taxon>
        <taxon>Coleoptera</taxon>
        <taxon>Polyphaga</taxon>
        <taxon>Cucujiformia</taxon>
        <taxon>Coccinelloidea</taxon>
        <taxon>Coccinellidae</taxon>
        <taxon>Scymninae</taxon>
        <taxon>Scymnini</taxon>
        <taxon>Cryptolaemus</taxon>
    </lineage>
</organism>
<evidence type="ECO:0000259" key="6">
    <source>
        <dbReference type="PROSITE" id="PS51698"/>
    </source>
</evidence>
<dbReference type="SMART" id="SM00504">
    <property type="entry name" value="Ubox"/>
    <property type="match status" value="1"/>
</dbReference>
<dbReference type="AlphaFoldDB" id="A0ABD2MRS1"/>
<keyword evidence="1" id="KW-0479">Metal-binding</keyword>
<keyword evidence="8" id="KW-1185">Reference proteome</keyword>
<dbReference type="CDD" id="cd16660">
    <property type="entry name" value="RING-Ubox_RNF37"/>
    <property type="match status" value="1"/>
</dbReference>
<dbReference type="GO" id="GO:0008270">
    <property type="term" value="F:zinc ion binding"/>
    <property type="evidence" value="ECO:0007669"/>
    <property type="project" value="UniProtKB-KW"/>
</dbReference>
<reference evidence="7 8" key="1">
    <citation type="journal article" date="2021" name="BMC Biol.">
        <title>Horizontally acquired antibacterial genes associated with adaptive radiation of ladybird beetles.</title>
        <authorList>
            <person name="Li H.S."/>
            <person name="Tang X.F."/>
            <person name="Huang Y.H."/>
            <person name="Xu Z.Y."/>
            <person name="Chen M.L."/>
            <person name="Du X.Y."/>
            <person name="Qiu B.Y."/>
            <person name="Chen P.T."/>
            <person name="Zhang W."/>
            <person name="Slipinski A."/>
            <person name="Escalona H.E."/>
            <person name="Waterhouse R.M."/>
            <person name="Zwick A."/>
            <person name="Pang H."/>
        </authorList>
    </citation>
    <scope>NUCLEOTIDE SEQUENCE [LARGE SCALE GENOMIC DNA]</scope>
    <source>
        <strain evidence="7">SYSU2018</strain>
    </source>
</reference>
<sequence>MINFLDPIFNPKVICDKNSTDNYEPQNLISQNFMEKARGFVAYSTVKPPVEIEFEIICPIHIDFISINTTVGNHKCSGIEIFVKSDKTYTSIGKAVYCANGIVFCSSVKYSKINLPPNIPSNYHVCFLNKSRFVSTNVKLVKIRIFQTVKYVPCLGSVEIWGSVSNNCSEITKNTIKILCEKLKHSYDNTLVPAMSLCASNSDKNSEKLLGIPEDFKDELTFEIMTLPVTLPSGKTIDQSTLEKHIESEKTFGRKPGDPFTGLKFTENMKPMLNVALKSRIDMYLLQNSTNPQFLNLGRTVGRANNQTIGGNCVVMKKIKLDNNDEISLDVSELKFKQFIEEHSKCCVICKTAEILYIIPCKHLYCRTCVDRICGNLKCKKCFLSFTKASIEKYHI</sequence>
<proteinExistence type="predicted"/>
<dbReference type="InterPro" id="IPR045696">
    <property type="entry name" value="Ubox5_N"/>
</dbReference>
<evidence type="ECO:0000313" key="8">
    <source>
        <dbReference type="Proteomes" id="UP001516400"/>
    </source>
</evidence>
<evidence type="ECO:0008006" key="9">
    <source>
        <dbReference type="Google" id="ProtNLM"/>
    </source>
</evidence>
<dbReference type="InterPro" id="IPR039925">
    <property type="entry name" value="RNF37_RING-Ubox"/>
</dbReference>
<comment type="caution">
    <text evidence="7">The sequence shown here is derived from an EMBL/GenBank/DDBJ whole genome shotgun (WGS) entry which is preliminary data.</text>
</comment>
<dbReference type="InterPro" id="IPR017907">
    <property type="entry name" value="Znf_RING_CS"/>
</dbReference>
<dbReference type="PANTHER" id="PTHR13492">
    <property type="entry name" value="RING FINGER PROTEIN 37"/>
    <property type="match status" value="1"/>
</dbReference>
<dbReference type="Proteomes" id="UP001516400">
    <property type="component" value="Unassembled WGS sequence"/>
</dbReference>
<dbReference type="InterPro" id="IPR003613">
    <property type="entry name" value="Ubox_domain"/>
</dbReference>
<keyword evidence="2 4" id="KW-0863">Zinc-finger</keyword>
<dbReference type="PANTHER" id="PTHR13492:SF2">
    <property type="entry name" value="RING FINGER PROTEIN 37"/>
    <property type="match status" value="1"/>
</dbReference>
<evidence type="ECO:0000256" key="3">
    <source>
        <dbReference type="ARBA" id="ARBA00022833"/>
    </source>
</evidence>
<keyword evidence="3" id="KW-0862">Zinc</keyword>
<evidence type="ECO:0000256" key="1">
    <source>
        <dbReference type="ARBA" id="ARBA00022723"/>
    </source>
</evidence>
<dbReference type="Gene3D" id="3.30.40.10">
    <property type="entry name" value="Zinc/RING finger domain, C3HC4 (zinc finger)"/>
    <property type="match status" value="1"/>
</dbReference>
<dbReference type="Pfam" id="PF04564">
    <property type="entry name" value="U-box"/>
    <property type="match status" value="1"/>
</dbReference>
<dbReference type="EMBL" id="JABFTP020000021">
    <property type="protein sequence ID" value="KAL3269012.1"/>
    <property type="molecule type" value="Genomic_DNA"/>
</dbReference>
<dbReference type="PROSITE" id="PS00518">
    <property type="entry name" value="ZF_RING_1"/>
    <property type="match status" value="1"/>
</dbReference>
<dbReference type="SUPFAM" id="SSF57850">
    <property type="entry name" value="RING/U-box"/>
    <property type="match status" value="2"/>
</dbReference>
<feature type="domain" description="RING-type" evidence="5">
    <location>
        <begin position="347"/>
        <end position="382"/>
    </location>
</feature>
<evidence type="ECO:0000313" key="7">
    <source>
        <dbReference type="EMBL" id="KAL3269012.1"/>
    </source>
</evidence>
<dbReference type="InterPro" id="IPR013083">
    <property type="entry name" value="Znf_RING/FYVE/PHD"/>
</dbReference>
<evidence type="ECO:0000259" key="5">
    <source>
        <dbReference type="PROSITE" id="PS50089"/>
    </source>
</evidence>
<accession>A0ABD2MRS1</accession>
<feature type="domain" description="U-box" evidence="6">
    <location>
        <begin position="211"/>
        <end position="291"/>
    </location>
</feature>
<dbReference type="Pfam" id="PF19318">
    <property type="entry name" value="DUF5918"/>
    <property type="match status" value="1"/>
</dbReference>
<gene>
    <name evidence="7" type="ORF">HHI36_008097</name>
</gene>
<evidence type="ECO:0000256" key="2">
    <source>
        <dbReference type="ARBA" id="ARBA00022771"/>
    </source>
</evidence>
<evidence type="ECO:0000256" key="4">
    <source>
        <dbReference type="PROSITE-ProRule" id="PRU00175"/>
    </source>
</evidence>
<protein>
    <recommendedName>
        <fullName evidence="9">RING finger protein 37</fullName>
    </recommendedName>
</protein>
<dbReference type="InterPro" id="IPR039847">
    <property type="entry name" value="Ubox5"/>
</dbReference>
<dbReference type="InterPro" id="IPR001841">
    <property type="entry name" value="Znf_RING"/>
</dbReference>
<name>A0ABD2MRS1_9CUCU</name>